<evidence type="ECO:0000256" key="5">
    <source>
        <dbReference type="ARBA" id="ARBA00022801"/>
    </source>
</evidence>
<dbReference type="GO" id="GO:0004401">
    <property type="term" value="F:histidinol-phosphatase activity"/>
    <property type="evidence" value="ECO:0007669"/>
    <property type="project" value="UniProtKB-UniRule"/>
</dbReference>
<dbReference type="PANTHER" id="PTHR21039">
    <property type="entry name" value="HISTIDINOL PHOSPHATASE-RELATED"/>
    <property type="match status" value="1"/>
</dbReference>
<keyword evidence="5 8" id="KW-0378">Hydrolase</keyword>
<comment type="caution">
    <text evidence="10">The sequence shown here is derived from an EMBL/GenBank/DDBJ whole genome shotgun (WGS) entry which is preliminary data.</text>
</comment>
<dbReference type="InterPro" id="IPR004013">
    <property type="entry name" value="PHP_dom"/>
</dbReference>
<dbReference type="Gene3D" id="3.20.20.140">
    <property type="entry name" value="Metal-dependent hydrolases"/>
    <property type="match status" value="1"/>
</dbReference>
<evidence type="ECO:0000256" key="2">
    <source>
        <dbReference type="ARBA" id="ARBA00009152"/>
    </source>
</evidence>
<protein>
    <recommendedName>
        <fullName evidence="3 8">Histidinol-phosphatase</fullName>
        <shortName evidence="8">HolPase</shortName>
        <ecNumber evidence="3 8">3.1.3.15</ecNumber>
    </recommendedName>
</protein>
<dbReference type="PANTHER" id="PTHR21039:SF0">
    <property type="entry name" value="HISTIDINOL-PHOSPHATASE"/>
    <property type="match status" value="1"/>
</dbReference>
<accession>A0A6V8SM28</accession>
<comment type="pathway">
    <text evidence="1 8">Amino-acid biosynthesis; L-histidine biosynthesis; L-histidine from 5-phospho-alpha-D-ribose 1-diphosphate: step 8/9.</text>
</comment>
<dbReference type="GO" id="GO:0005737">
    <property type="term" value="C:cytoplasm"/>
    <property type="evidence" value="ECO:0007669"/>
    <property type="project" value="TreeGrafter"/>
</dbReference>
<reference evidence="10 11" key="1">
    <citation type="submission" date="2020-07" db="EMBL/GenBank/DDBJ databases">
        <title>A new beta-1,3-glucan-decomposing anaerobic bacterium isolated from anoxic soil subjected to biological soil disinfestation.</title>
        <authorList>
            <person name="Ueki A."/>
            <person name="Tonouchi A."/>
        </authorList>
    </citation>
    <scope>NUCLEOTIDE SEQUENCE [LARGE SCALE GENOMIC DNA]</scope>
    <source>
        <strain evidence="10 11">TW1</strain>
    </source>
</reference>
<dbReference type="UniPathway" id="UPA00031">
    <property type="reaction ID" value="UER00013"/>
</dbReference>
<keyword evidence="4 8" id="KW-0028">Amino-acid biosynthesis</keyword>
<dbReference type="CDD" id="cd12110">
    <property type="entry name" value="PHP_HisPPase_Hisj_like"/>
    <property type="match status" value="1"/>
</dbReference>
<evidence type="ECO:0000313" key="11">
    <source>
        <dbReference type="Proteomes" id="UP000580568"/>
    </source>
</evidence>
<dbReference type="Proteomes" id="UP000580568">
    <property type="component" value="Unassembled WGS sequence"/>
</dbReference>
<dbReference type="NCBIfam" id="TIGR01856">
    <property type="entry name" value="hisJ_fam"/>
    <property type="match status" value="1"/>
</dbReference>
<dbReference type="RefSeq" id="WP_183278967.1">
    <property type="nucleotide sequence ID" value="NZ_BLZR01000001.1"/>
</dbReference>
<comment type="similarity">
    <text evidence="2 8">Belongs to the PHP hydrolase family. HisK subfamily.</text>
</comment>
<dbReference type="EC" id="3.1.3.15" evidence="3 8"/>
<dbReference type="InterPro" id="IPR016195">
    <property type="entry name" value="Pol/histidinol_Pase-like"/>
</dbReference>
<dbReference type="AlphaFoldDB" id="A0A6V8SM28"/>
<proteinExistence type="inferred from homology"/>
<evidence type="ECO:0000256" key="6">
    <source>
        <dbReference type="ARBA" id="ARBA00023102"/>
    </source>
</evidence>
<evidence type="ECO:0000256" key="3">
    <source>
        <dbReference type="ARBA" id="ARBA00013085"/>
    </source>
</evidence>
<dbReference type="InterPro" id="IPR010140">
    <property type="entry name" value="Histidinol_P_phosphatase_HisJ"/>
</dbReference>
<evidence type="ECO:0000256" key="4">
    <source>
        <dbReference type="ARBA" id="ARBA00022605"/>
    </source>
</evidence>
<evidence type="ECO:0000256" key="1">
    <source>
        <dbReference type="ARBA" id="ARBA00004970"/>
    </source>
</evidence>
<evidence type="ECO:0000256" key="7">
    <source>
        <dbReference type="ARBA" id="ARBA00049158"/>
    </source>
</evidence>
<dbReference type="GO" id="GO:0000105">
    <property type="term" value="P:L-histidine biosynthetic process"/>
    <property type="evidence" value="ECO:0007669"/>
    <property type="project" value="UniProtKB-UniRule"/>
</dbReference>
<evidence type="ECO:0000313" key="10">
    <source>
        <dbReference type="EMBL" id="GFP77602.1"/>
    </source>
</evidence>
<evidence type="ECO:0000256" key="8">
    <source>
        <dbReference type="RuleBase" id="RU366003"/>
    </source>
</evidence>
<evidence type="ECO:0000259" key="9">
    <source>
        <dbReference type="Pfam" id="PF02811"/>
    </source>
</evidence>
<dbReference type="SUPFAM" id="SSF89550">
    <property type="entry name" value="PHP domain-like"/>
    <property type="match status" value="1"/>
</dbReference>
<feature type="domain" description="PHP" evidence="9">
    <location>
        <begin position="6"/>
        <end position="208"/>
    </location>
</feature>
<keyword evidence="11" id="KW-1185">Reference proteome</keyword>
<keyword evidence="6 8" id="KW-0368">Histidine biosynthesis</keyword>
<dbReference type="EMBL" id="BLZR01000001">
    <property type="protein sequence ID" value="GFP77602.1"/>
    <property type="molecule type" value="Genomic_DNA"/>
</dbReference>
<name>A0A6V8SM28_9CLOT</name>
<dbReference type="Pfam" id="PF02811">
    <property type="entry name" value="PHP"/>
    <property type="match status" value="1"/>
</dbReference>
<comment type="catalytic activity">
    <reaction evidence="7 8">
        <text>L-histidinol phosphate + H2O = L-histidinol + phosphate</text>
        <dbReference type="Rhea" id="RHEA:14465"/>
        <dbReference type="ChEBI" id="CHEBI:15377"/>
        <dbReference type="ChEBI" id="CHEBI:43474"/>
        <dbReference type="ChEBI" id="CHEBI:57699"/>
        <dbReference type="ChEBI" id="CHEBI:57980"/>
        <dbReference type="EC" id="3.1.3.15"/>
    </reaction>
</comment>
<dbReference type="NCBIfam" id="NF005996">
    <property type="entry name" value="PRK08123.1"/>
    <property type="match status" value="1"/>
</dbReference>
<organism evidence="10 11">
    <name type="scientific">Clostridium fungisolvens</name>
    <dbReference type="NCBI Taxonomy" id="1604897"/>
    <lineage>
        <taxon>Bacteria</taxon>
        <taxon>Bacillati</taxon>
        <taxon>Bacillota</taxon>
        <taxon>Clostridia</taxon>
        <taxon>Eubacteriales</taxon>
        <taxon>Clostridiaceae</taxon>
        <taxon>Clostridium</taxon>
    </lineage>
</organism>
<sequence>MDLFNYHMHNHYCDGKGEPEDYVKRAIELGFKAIGFSSHAPVAIPNEWTMKQEDLSKYVEEILGLKEKYKDKIEIYLGLEIDYIKSIMGPGDEIYKTISLDYCIGSVHFMPIKDTGEYLTVDYNEDELRAIIEKGYDGDSYKFVEAYYGFIREMAESSKPDIIGHLDLIKKFNKKNLFFKEDNPKYVEQVEKTLKVIKENDLIVEVNTGGVTRGYISEYYPSEWIIKRCKELDIPMNINSDAHVVDNLAGCFKEAANQLKENEITEQKVLLGHNWVYSKL</sequence>
<gene>
    <name evidence="10" type="ORF">bsdtw1_03760</name>
</gene>